<reference evidence="7" key="1">
    <citation type="journal article" date="2019" name="Int. J. Syst. Evol. Microbiol.">
        <title>The Global Catalogue of Microorganisms (GCM) 10K type strain sequencing project: providing services to taxonomists for standard genome sequencing and annotation.</title>
        <authorList>
            <consortium name="The Broad Institute Genomics Platform"/>
            <consortium name="The Broad Institute Genome Sequencing Center for Infectious Disease"/>
            <person name="Wu L."/>
            <person name="Ma J."/>
        </authorList>
    </citation>
    <scope>NUCLEOTIDE SEQUENCE [LARGE SCALE GENOMIC DNA]</scope>
    <source>
        <strain evidence="7">CCUG 30340</strain>
    </source>
</reference>
<dbReference type="SUPFAM" id="SSF69318">
    <property type="entry name" value="Integrin alpha N-terminal domain"/>
    <property type="match status" value="1"/>
</dbReference>
<dbReference type="NCBIfam" id="TIGR03696">
    <property type="entry name" value="Rhs_assc_core"/>
    <property type="match status" value="1"/>
</dbReference>
<keyword evidence="7" id="KW-1185">Reference proteome</keyword>
<accession>A0ABV9QTW0</accession>
<dbReference type="Pfam" id="PF03534">
    <property type="entry name" value="SpvB"/>
    <property type="match status" value="1"/>
</dbReference>
<dbReference type="InterPro" id="IPR022045">
    <property type="entry name" value="TcdB_toxin_mid/N"/>
</dbReference>
<evidence type="ECO:0000256" key="4">
    <source>
        <dbReference type="SAM" id="MobiDB-lite"/>
    </source>
</evidence>
<gene>
    <name evidence="6" type="ORF">ACFO6Q_07035</name>
</gene>
<dbReference type="PANTHER" id="PTHR32305:SF15">
    <property type="entry name" value="PROTEIN RHSA-RELATED"/>
    <property type="match status" value="1"/>
</dbReference>
<feature type="domain" description="Insecticide toxin TcdB middle/N-terminal" evidence="5">
    <location>
        <begin position="1536"/>
        <end position="1691"/>
    </location>
</feature>
<feature type="region of interest" description="Disordered" evidence="4">
    <location>
        <begin position="59"/>
        <end position="78"/>
    </location>
</feature>
<keyword evidence="3" id="KW-0843">Virulence</keyword>
<name>A0ABV9QTW0_9GAMM</name>
<dbReference type="InterPro" id="IPR028994">
    <property type="entry name" value="Integrin_alpha_N"/>
</dbReference>
<organism evidence="6 7">
    <name type="scientific">Dokdonella ginsengisoli</name>
    <dbReference type="NCBI Taxonomy" id="363846"/>
    <lineage>
        <taxon>Bacteria</taxon>
        <taxon>Pseudomonadati</taxon>
        <taxon>Pseudomonadota</taxon>
        <taxon>Gammaproteobacteria</taxon>
        <taxon>Lysobacterales</taxon>
        <taxon>Rhodanobacteraceae</taxon>
        <taxon>Dokdonella</taxon>
    </lineage>
</organism>
<evidence type="ECO:0000313" key="6">
    <source>
        <dbReference type="EMBL" id="MFC4820070.1"/>
    </source>
</evidence>
<feature type="region of interest" description="Disordered" evidence="4">
    <location>
        <begin position="193"/>
        <end position="215"/>
    </location>
</feature>
<feature type="region of interest" description="Disordered" evidence="4">
    <location>
        <begin position="766"/>
        <end position="785"/>
    </location>
</feature>
<evidence type="ECO:0000256" key="2">
    <source>
        <dbReference type="ARBA" id="ARBA00022525"/>
    </source>
</evidence>
<comment type="caution">
    <text evidence="6">The sequence shown here is derived from an EMBL/GenBank/DDBJ whole genome shotgun (WGS) entry which is preliminary data.</text>
</comment>
<dbReference type="RefSeq" id="WP_380019893.1">
    <property type="nucleotide sequence ID" value="NZ_JBHSHD010000006.1"/>
</dbReference>
<feature type="compositionally biased region" description="Acidic residues" evidence="4">
    <location>
        <begin position="32"/>
        <end position="44"/>
    </location>
</feature>
<evidence type="ECO:0000259" key="5">
    <source>
        <dbReference type="Pfam" id="PF12256"/>
    </source>
</evidence>
<feature type="region of interest" description="Disordered" evidence="4">
    <location>
        <begin position="1"/>
        <end position="44"/>
    </location>
</feature>
<evidence type="ECO:0000256" key="3">
    <source>
        <dbReference type="ARBA" id="ARBA00023026"/>
    </source>
</evidence>
<dbReference type="EMBL" id="JBHSHD010000006">
    <property type="protein sequence ID" value="MFC4820070.1"/>
    <property type="molecule type" value="Genomic_DNA"/>
</dbReference>
<dbReference type="Proteomes" id="UP001595886">
    <property type="component" value="Unassembled WGS sequence"/>
</dbReference>
<evidence type="ECO:0000313" key="7">
    <source>
        <dbReference type="Proteomes" id="UP001595886"/>
    </source>
</evidence>
<keyword evidence="2" id="KW-0964">Secreted</keyword>
<protein>
    <submittedName>
        <fullName evidence="6">RHS repeat-associated core domain-containing protein</fullName>
    </submittedName>
</protein>
<proteinExistence type="predicted"/>
<dbReference type="PANTHER" id="PTHR32305">
    <property type="match status" value="1"/>
</dbReference>
<dbReference type="InterPro" id="IPR003284">
    <property type="entry name" value="Sal_SpvB"/>
</dbReference>
<dbReference type="Gene3D" id="2.180.10.10">
    <property type="entry name" value="RHS repeat-associated core"/>
    <property type="match status" value="1"/>
</dbReference>
<evidence type="ECO:0000256" key="1">
    <source>
        <dbReference type="ARBA" id="ARBA00004613"/>
    </source>
</evidence>
<dbReference type="Pfam" id="PF12256">
    <property type="entry name" value="TcdB_toxin_midN"/>
    <property type="match status" value="1"/>
</dbReference>
<comment type="subcellular location">
    <subcellularLocation>
        <location evidence="1">Secreted</location>
    </subcellularLocation>
</comment>
<dbReference type="InterPro" id="IPR050708">
    <property type="entry name" value="T6SS_VgrG/RHS"/>
</dbReference>
<sequence>MATAVTAASPDLPDSGNSIESGEEGAMPLEVPPEDAVDASEAEADMQTALAHVRTACTSNVSNPDPGDAPPGIWSNPKRSSTGWTLAYDGARMRVLWHTFYPRVGGGMTWLASDSAEVQRAGPNERVWSAGAYRPKYRQAPPFSRIGRITLAFPQDSATRAAVVWRWDSDNGAGRALSNVECIYSFGNDSPAARGPSLEQATESAPPPATDASARGPFYTGIWTDPSTPGFEAAVSMINPFHELVTLNIYDQNKEPTWVSAQIPLLPSGASGPTDWPSTAWVGGNAPAVDRTEVDLVYRTAKYDMSARDCESLAGCVEEKRFQRPGNFFGRAYYSSASSGLNNAVMGLRIASASPVAINWPPNDWPAVPAGSDVSGCPTDSPRNEACRPVKRITDQENLTVSPPNCDLQNQAGGVCKVNIAWNASILAYVERLDADTQRLLPMIRDGKSDDGIVGASAWGRAVDEFRSERRLLYRLRVANRLVTTRSVRVGESTISATRCVIPYGSTQCETQVSWRTPDAVSPGSPIKIYRSVSRGGAAPVYEPNGPWEEYKSVGSKNDTIRSNEVVVYSVRRVGPATSTHLAVTSYVIPVSAYVKATPNACSVPLNDTTCPTRVSWLAGSANAKVFRKDLVGSAPDKEIAAGIDGTDVIDKLTAGSRVQYVVKVFAQPQGASNDVSAIASRIWTSVPNCIVPSGQKACTVTVNWNSVDGARIYRLNESTQVLEPLKDDSGNDVAGFSGSVDDLLAPGARVHYEVRIGGAVHAVTPTTTASTDSEGGDASDGGTVDMPPPRAPFADPGADVESDKVGAIAGEFRVDEAGGASYRIPLATPPGAGGLSPSLALVYNSNGADGAFGTGFSLEGASAIVACRPGVETGDAAGPTAEPSEFCLDGQRLLLVRGTHRQVGAEYRTEIESFQRVRLTALEGIGIARHDATGYVFTVQGKDGSVRTFGGAAGTVSAMATKGSDGSTTQAGLEPAPVQSTRYTAQAWLQTQLRDVAGNAIAFQYGAQTATGERYLDRVNYAGGSVAFEYQDSGRPDVAYSVLGPRRQSKLVSGIEVKAADGSTLRYYEPTYNTAVSDPYVPAWARGRPVLFSLRECSARNGVCYPATRLGWSFASAYTDPFEGNLPVTPGGYYKVGDFNGDKRADIWWTTMSNGQADQSLRISTFTSDSPNGPPTLRTIDPGMRFPNGYLNGGLWEVFDGDGDGRDDLLYAFNTQDGQDRDPRNRMDWYLRRSTGTGLGDPELMASVTIDWAQCRTYSSKLAVELQAAGISENQPSAKAKYLGSSMLADVDGDGLADLVFRACDGKFWVALMKRTGNTAAPYALTPVEVKFLNEAGSPLSGDRCGYGTANLWRKEENFSQATDFDGDGRADLRFLVDARRCLRDSGDPDFRLDVFLSKGIAADGTFVFQASRPFGAPPAISVGEREGIAQAGQKIRTLDVNGDGLTDLVYLLADGKWRYRLGGPYAGARDAQVADSLVSGGFQADPRYLQLLDFDGDGKLDLWNGDGTDYSVWLWRGDNWSSTAIVRTDYPKASPNQMSVIGDFDGDGSIDSFLADTGGTKWNLRRSKAHHKPRGVVTTIENGFGAVTRIDYGPLTFSSLYRRDHDAPFFRSGRGSAVFDVAAPSYAVRSVSSSAPTFASANAKATVTYRYAGLKVQAGGRGSLGFRRVSSYDVQNKTEVDSYYTQRFPYTGLSYFTQTRVFDPASRVEADPCGSGVTATADSPACMKYVPPCAGGLNSACDDDLPGISNQKLVVKESSDTWQWRSGSKLGALTQQCVSGLVTGEAGADAAAPLDLDETMAVACPGGWYWAQPDEVDQLALRSAAPAPIFLARIHSLTGNYDLGEGIPANPGDVLSSESVDFAMADYDDYGNPRAGRSSKSGGGATVDVASTFLYDNDEPNWKLGRLQTATAVTTRVTKSDSGTVRSSNTRKSSFTYDARGMLESERVEGVKNGSVDAGAPTVAKYYAYDTFGNRTGTFVCSTRISQSLCRQQTAQGGGGFAFHPDVETDVMRQSGAAYDPSGRFADTTYELFQASGGAGGARQLASSVAARTPSGDPLEIQDFNGTKAKIRYGTLGRKRFSWSQDGASTRWEARYCSGVQVPAGTPSVSCPANLGLVYRATTTKSGAPTSIAFHDVLGRPVLTLTQGFASNTWSAAMVQYDAVGNVARQYDPFFATDTGANAARPAGATALTWTETSYDALSRPTTIRHTGTGATTRIGYSGLRTVTTLPPNGVGGLGPSQTLTEIRNGLGETVRSIDANGYEVATLYDAAGNPETIRRGSLVTTMVYDTLGRKIGMSDPDAGSGWSYAVNGAGEVIRQTSPRGACTKNDYDGRGRVWRRRDYGGACATLESTATWVYDTASAGQPTQESNGQLARNFFYDDLGRPARTETSLDGKNYVQEWTFDPFGRPFQQFFQAPGQPRTGEQNRYEGGYLREIRSAYPLRDGRVLTYREIQAVNARGQAVKERAAPGMEYSQERRFDDDTGRLREILVQSVTAGILQNVRYDYDLIGNVTSRIDGNGPYALTEEFGYDALQRLTSATVRQAGQTTYVRTQSYDAQGNILAKSDVGTPYRYGQREPACSGYATPGPHAVSAAGSNTSLCYDANGNVARRVTSQGTQTIAYTAADQVSDIRDGVNRVGFRYGPSRERVRRLDYAGAGALSADTVVHEVGGAQIRYTATSTDGAGALQEVRRYVGNVLVVQSGSGANYRLTRQVLLTDRQGSTHQVLGAMTLQPVNAASPSSFDAWGQRRDAASWGAAVPWTQGLESLLRSSTTHGYTGHEMAESVGVIHMNGRIYDPQLARFLQADPFVQSPGNGQNWNRYSYTFNNPLAYTDPSGYLSVGDIARMAAAVAISYWTGGMAAGVIHTAGSVSAAVSSGAIWNAAAWTVAGGFAAGAVQSGSLKGAVAGAVSSGLFFGIGTSFSQGVGGDWMFDGGRLSFEGYAAKTLSHGMAGGVMETLQGGRFGHGFLSAGVSEALSPVIGRAQDPLAEGILRSVVGGTASVAGGGKFANGAVTAAFGYAFNSMAHMAMFTANKAAGDIEQVKGATKSLASNFVDELLGFIPGYDVARCASSGTCNSAEWGLAAVGAFPPTKAGSAAVKMGVSIGREINLIDRFYQTAESAFKFSEYYYKKLWATGRGAPFLQAEEVLNTATKVVPDRMPGFNRYTNDHYEMIYNPTTKEVWHLQPRRD</sequence>
<dbReference type="InterPro" id="IPR022385">
    <property type="entry name" value="Rhs_assc_core"/>
</dbReference>